<comment type="caution">
    <text evidence="2">The sequence shown here is derived from an EMBL/GenBank/DDBJ whole genome shotgun (WGS) entry which is preliminary data.</text>
</comment>
<name>A0A2V1JNC7_EUBRA</name>
<keyword evidence="3" id="KW-1185">Reference proteome</keyword>
<evidence type="ECO:0000256" key="1">
    <source>
        <dbReference type="SAM" id="Phobius"/>
    </source>
</evidence>
<feature type="transmembrane region" description="Helical" evidence="1">
    <location>
        <begin position="6"/>
        <end position="25"/>
    </location>
</feature>
<evidence type="ECO:0008006" key="4">
    <source>
        <dbReference type="Google" id="ProtNLM"/>
    </source>
</evidence>
<organism evidence="2 3">
    <name type="scientific">Eubacterium ramulus</name>
    <dbReference type="NCBI Taxonomy" id="39490"/>
    <lineage>
        <taxon>Bacteria</taxon>
        <taxon>Bacillati</taxon>
        <taxon>Bacillota</taxon>
        <taxon>Clostridia</taxon>
        <taxon>Eubacteriales</taxon>
        <taxon>Eubacteriaceae</taxon>
        <taxon>Eubacterium</taxon>
    </lineage>
</organism>
<gene>
    <name evidence="2" type="ORF">LG34_15055</name>
</gene>
<sequence length="148" mass="16509">MTTAHIITLIVVIAACVGAIILLYFMGKRNMKKRDEQQAAIDQAAQWVNMLIIDKKKLRMKESGLPQQVIDQTPRFARLAKVPVVKAKVGPQIVTLIADNQIYDQIPVKKEVKASLSGLFISDVRGVRGPLEKPEKKRGFFAKLTGQK</sequence>
<accession>A0A2V1JNC7</accession>
<evidence type="ECO:0000313" key="2">
    <source>
        <dbReference type="EMBL" id="PWE85579.1"/>
    </source>
</evidence>
<keyword evidence="1" id="KW-1133">Transmembrane helix</keyword>
<evidence type="ECO:0000313" key="3">
    <source>
        <dbReference type="Proteomes" id="UP000245288"/>
    </source>
</evidence>
<protein>
    <recommendedName>
        <fullName evidence="4">Type II secretion system protein G</fullName>
    </recommendedName>
</protein>
<reference evidence="2 3" key="1">
    <citation type="submission" date="2014-09" db="EMBL/GenBank/DDBJ databases">
        <title>Butyrate-producing bacteria isolated from human gut.</title>
        <authorList>
            <person name="Zhang Q."/>
            <person name="Zhao L."/>
        </authorList>
    </citation>
    <scope>NUCLEOTIDE SEQUENCE [LARGE SCALE GENOMIC DNA]</scope>
    <source>
        <strain evidence="2 3">21</strain>
    </source>
</reference>
<proteinExistence type="predicted"/>
<dbReference type="EMBL" id="JRFU01000177">
    <property type="protein sequence ID" value="PWE85579.1"/>
    <property type="molecule type" value="Genomic_DNA"/>
</dbReference>
<dbReference type="AlphaFoldDB" id="A0A2V1JNC7"/>
<dbReference type="RefSeq" id="WP_109216686.1">
    <property type="nucleotide sequence ID" value="NZ_CABMEW010000017.1"/>
</dbReference>
<keyword evidence="1" id="KW-0812">Transmembrane</keyword>
<dbReference type="Proteomes" id="UP000245288">
    <property type="component" value="Unassembled WGS sequence"/>
</dbReference>
<dbReference type="OrthoDB" id="1828236at2"/>
<keyword evidence="1" id="KW-0472">Membrane</keyword>